<comment type="caution">
    <text evidence="2">The sequence shown here is derived from an EMBL/GenBank/DDBJ whole genome shotgun (WGS) entry which is preliminary data.</text>
</comment>
<evidence type="ECO:0000313" key="3">
    <source>
        <dbReference type="Proteomes" id="UP001610104"/>
    </source>
</evidence>
<dbReference type="SUPFAM" id="SSF55729">
    <property type="entry name" value="Acyl-CoA N-acyltransferases (Nat)"/>
    <property type="match status" value="1"/>
</dbReference>
<evidence type="ECO:0000259" key="1">
    <source>
        <dbReference type="PROSITE" id="PS51186"/>
    </source>
</evidence>
<dbReference type="PROSITE" id="PS51186">
    <property type="entry name" value="GNAT"/>
    <property type="match status" value="1"/>
</dbReference>
<dbReference type="RefSeq" id="WP_395437033.1">
    <property type="nucleotide sequence ID" value="NZ_JBAWKC010000001.1"/>
</dbReference>
<dbReference type="Proteomes" id="UP001610104">
    <property type="component" value="Unassembled WGS sequence"/>
</dbReference>
<feature type="domain" description="N-acetyltransferase" evidence="1">
    <location>
        <begin position="14"/>
        <end position="150"/>
    </location>
</feature>
<dbReference type="InterPro" id="IPR016181">
    <property type="entry name" value="Acyl_CoA_acyltransferase"/>
</dbReference>
<dbReference type="EMBL" id="JBAWKC010000001">
    <property type="protein sequence ID" value="MFH6767751.1"/>
    <property type="molecule type" value="Genomic_DNA"/>
</dbReference>
<keyword evidence="3" id="KW-1185">Reference proteome</keyword>
<keyword evidence="2" id="KW-0808">Transferase</keyword>
<name>A0ABW7MLQ5_9FLAO</name>
<proteinExistence type="predicted"/>
<dbReference type="GO" id="GO:0016746">
    <property type="term" value="F:acyltransferase activity"/>
    <property type="evidence" value="ECO:0007669"/>
    <property type="project" value="UniProtKB-KW"/>
</dbReference>
<sequence>MIVKLQNADLAIATKIRSVFQVSYAIEAEILKAVDFPPLKRNLESFLSSSNAFYGYLTNEELVAVAEIDNTNKAIHIQSLVVDPAFFRQGIASKLVEFILNSYDSKLFTVETGLENKPAITLYKKFNFKEIKQWDTDHGVRKIRFERKILK</sequence>
<reference evidence="2 3" key="1">
    <citation type="submission" date="2024-02" db="EMBL/GenBank/DDBJ databases">
        <title>A Gaetbulibacter species isolated from tidal flats and genomic insights of their niches.</title>
        <authorList>
            <person name="Ye Y."/>
        </authorList>
    </citation>
    <scope>NUCLEOTIDE SEQUENCE [LARGE SCALE GENOMIC DNA]</scope>
    <source>
        <strain evidence="2 3">KEM-8</strain>
    </source>
</reference>
<dbReference type="EC" id="2.3.1.-" evidence="2"/>
<dbReference type="Gene3D" id="3.40.630.30">
    <property type="match status" value="1"/>
</dbReference>
<organism evidence="2 3">
    <name type="scientific">Gaetbulibacter aquiaggeris</name>
    <dbReference type="NCBI Taxonomy" id="1735373"/>
    <lineage>
        <taxon>Bacteria</taxon>
        <taxon>Pseudomonadati</taxon>
        <taxon>Bacteroidota</taxon>
        <taxon>Flavobacteriia</taxon>
        <taxon>Flavobacteriales</taxon>
        <taxon>Flavobacteriaceae</taxon>
        <taxon>Gaetbulibacter</taxon>
    </lineage>
</organism>
<dbReference type="CDD" id="cd04301">
    <property type="entry name" value="NAT_SF"/>
    <property type="match status" value="1"/>
</dbReference>
<accession>A0ABW7MLQ5</accession>
<dbReference type="Pfam" id="PF00583">
    <property type="entry name" value="Acetyltransf_1"/>
    <property type="match status" value="1"/>
</dbReference>
<keyword evidence="2" id="KW-0012">Acyltransferase</keyword>
<gene>
    <name evidence="2" type="ORF">V8G56_03300</name>
</gene>
<dbReference type="InterPro" id="IPR000182">
    <property type="entry name" value="GNAT_dom"/>
</dbReference>
<evidence type="ECO:0000313" key="2">
    <source>
        <dbReference type="EMBL" id="MFH6767751.1"/>
    </source>
</evidence>
<protein>
    <submittedName>
        <fullName evidence="2">N-acetyltransferase</fullName>
        <ecNumber evidence="2">2.3.1.-</ecNumber>
    </submittedName>
</protein>